<keyword evidence="2" id="KW-1133">Transmembrane helix</keyword>
<evidence type="ECO:0000256" key="1">
    <source>
        <dbReference type="SAM" id="MobiDB-lite"/>
    </source>
</evidence>
<dbReference type="Pfam" id="PF11992">
    <property type="entry name" value="TgpA_N"/>
    <property type="match status" value="1"/>
</dbReference>
<name>A0A6I2F9C7_9MICO</name>
<sequence>MSTRAASARAPAGAVGPDLPGRPGAPRRPGRPGGHGRSYAARGGLSRVATLALLILMFAAALVPWWPIYESAAFLVCAAVGVLAGLSIGVAGASRRWPAWLVATAIATAFLVLGVPAAVPSRAVLIVLPTPAGLVDLLAGTALSWKELVTVAPPVGAYQALLVPVFLSTLVGAAVAATLALRTRVPIAAALPPAAVFVTGIAFGVVHEQFAAAAGLAFLAATVAWFVRVAIARRRALIDAGAAGRVEVALADARRVVGATVILAVALVGASVVAIAMPTPQRTVIRSELQPPFEPRDLRSPLAGFRTAFGPAADDRPMLEVRGLPAETGLRLAVLDTYDGIVYSVGGDDGRALSGRFTRLPYRIDRSEVAGEPTRLDVHVLGYDDVWVPGAGLLERIEFSGARAATLADGFVLNDVTGTGAVRGGLVSGDAFTAWSVVPEPRADLAALQPGTTVLPPTPELPDQLRQWLAARAPASSEPGERLEAVVDALHAEGYVSHGQAGEVASRSGHALERLDDLVAERPIVGDGEQYAVAAALMAREIGFPARVVVGYLPGDEDAGGPARGSADAADGGDAVVFTGDDLQAWIEVQDAGGAWVQVDPNPEVREIPEREPDDPTVVSRPQSIVPPPEERTPVDDLGEDPALTPDDGDDADDAWIAVLLGIVGWLGLIVLAGAVLASPFLFILAAKARRRRIRRRADSAGRRIEGAWQEFADAATDHGLRVPPGTRAEQAAAIGGLDAIVLAGVVDRALYGPGAAADGDDDRVWAAVTDLRRRLAAEVGRRRALLAAVSLGSLGGYAVSRRGARE</sequence>
<evidence type="ECO:0000256" key="2">
    <source>
        <dbReference type="SAM" id="Phobius"/>
    </source>
</evidence>
<keyword evidence="5" id="KW-1185">Reference proteome</keyword>
<feature type="transmembrane region" description="Helical" evidence="2">
    <location>
        <begin position="72"/>
        <end position="92"/>
    </location>
</feature>
<feature type="transmembrane region" description="Helical" evidence="2">
    <location>
        <begin position="212"/>
        <end position="231"/>
    </location>
</feature>
<feature type="transmembrane region" description="Helical" evidence="2">
    <location>
        <begin position="256"/>
        <end position="277"/>
    </location>
</feature>
<evidence type="ECO:0000313" key="4">
    <source>
        <dbReference type="EMBL" id="MRG61472.1"/>
    </source>
</evidence>
<proteinExistence type="predicted"/>
<evidence type="ECO:0000259" key="3">
    <source>
        <dbReference type="SMART" id="SM00460"/>
    </source>
</evidence>
<dbReference type="InterPro" id="IPR052901">
    <property type="entry name" value="Bact_TGase-like"/>
</dbReference>
<feature type="transmembrane region" description="Helical" evidence="2">
    <location>
        <begin position="187"/>
        <end position="206"/>
    </location>
</feature>
<dbReference type="AlphaFoldDB" id="A0A6I2F9C7"/>
<feature type="domain" description="Transglutaminase-like" evidence="3">
    <location>
        <begin position="520"/>
        <end position="603"/>
    </location>
</feature>
<protein>
    <recommendedName>
        <fullName evidence="3">Transglutaminase-like domain-containing protein</fullName>
    </recommendedName>
</protein>
<evidence type="ECO:0000313" key="5">
    <source>
        <dbReference type="Proteomes" id="UP000431080"/>
    </source>
</evidence>
<dbReference type="Proteomes" id="UP000431080">
    <property type="component" value="Unassembled WGS sequence"/>
</dbReference>
<feature type="region of interest" description="Disordered" evidence="1">
    <location>
        <begin position="1"/>
        <end position="38"/>
    </location>
</feature>
<dbReference type="SMART" id="SM00460">
    <property type="entry name" value="TGc"/>
    <property type="match status" value="1"/>
</dbReference>
<feature type="transmembrane region" description="Helical" evidence="2">
    <location>
        <begin position="99"/>
        <end position="119"/>
    </location>
</feature>
<feature type="transmembrane region" description="Helical" evidence="2">
    <location>
        <begin position="655"/>
        <end position="687"/>
    </location>
</feature>
<feature type="transmembrane region" description="Helical" evidence="2">
    <location>
        <begin position="157"/>
        <end position="180"/>
    </location>
</feature>
<reference evidence="4 5" key="1">
    <citation type="submission" date="2019-10" db="EMBL/GenBank/DDBJ databases">
        <authorList>
            <person name="Nie G."/>
            <person name="Ming H."/>
            <person name="Yi B."/>
        </authorList>
    </citation>
    <scope>NUCLEOTIDE SEQUENCE [LARGE SCALE GENOMIC DNA]</scope>
    <source>
        <strain evidence="4 5">CFH 90414</strain>
    </source>
</reference>
<comment type="caution">
    <text evidence="4">The sequence shown here is derived from an EMBL/GenBank/DDBJ whole genome shotgun (WGS) entry which is preliminary data.</text>
</comment>
<keyword evidence="2" id="KW-0812">Transmembrane</keyword>
<dbReference type="Gene3D" id="3.10.620.30">
    <property type="match status" value="1"/>
</dbReference>
<dbReference type="SUPFAM" id="SSF54001">
    <property type="entry name" value="Cysteine proteinases"/>
    <property type="match status" value="1"/>
</dbReference>
<dbReference type="PANTHER" id="PTHR42736:SF1">
    <property type="entry name" value="PROTEIN-GLUTAMINE GAMMA-GLUTAMYLTRANSFERASE"/>
    <property type="match status" value="1"/>
</dbReference>
<dbReference type="InterPro" id="IPR038765">
    <property type="entry name" value="Papain-like_cys_pep_sf"/>
</dbReference>
<dbReference type="PANTHER" id="PTHR42736">
    <property type="entry name" value="PROTEIN-GLUTAMINE GAMMA-GLUTAMYLTRANSFERASE"/>
    <property type="match status" value="1"/>
</dbReference>
<dbReference type="InterPro" id="IPR021878">
    <property type="entry name" value="TgpA_N"/>
</dbReference>
<dbReference type="InterPro" id="IPR002931">
    <property type="entry name" value="Transglutaminase-like"/>
</dbReference>
<dbReference type="Pfam" id="PF01841">
    <property type="entry name" value="Transglut_core"/>
    <property type="match status" value="1"/>
</dbReference>
<feature type="compositionally biased region" description="Low complexity" evidence="1">
    <location>
        <begin position="1"/>
        <end position="24"/>
    </location>
</feature>
<gene>
    <name evidence="4" type="ORF">GE115_16565</name>
</gene>
<keyword evidence="2" id="KW-0472">Membrane</keyword>
<organism evidence="4 5">
    <name type="scientific">Agromyces agglutinans</name>
    <dbReference type="NCBI Taxonomy" id="2662258"/>
    <lineage>
        <taxon>Bacteria</taxon>
        <taxon>Bacillati</taxon>
        <taxon>Actinomycetota</taxon>
        <taxon>Actinomycetes</taxon>
        <taxon>Micrococcales</taxon>
        <taxon>Microbacteriaceae</taxon>
        <taxon>Agromyces</taxon>
    </lineage>
</organism>
<feature type="transmembrane region" description="Helical" evidence="2">
    <location>
        <begin position="45"/>
        <end position="66"/>
    </location>
</feature>
<dbReference type="RefSeq" id="WP_153685875.1">
    <property type="nucleotide sequence ID" value="NZ_WJIF01000013.1"/>
</dbReference>
<feature type="region of interest" description="Disordered" evidence="1">
    <location>
        <begin position="606"/>
        <end position="649"/>
    </location>
</feature>
<dbReference type="EMBL" id="WJIF01000013">
    <property type="protein sequence ID" value="MRG61472.1"/>
    <property type="molecule type" value="Genomic_DNA"/>
</dbReference>
<accession>A0A6I2F9C7</accession>